<dbReference type="AlphaFoldDB" id="A0A232FBJ8"/>
<reference evidence="2 3" key="1">
    <citation type="journal article" date="2017" name="Curr. Biol.">
        <title>The Evolution of Venom by Co-option of Single-Copy Genes.</title>
        <authorList>
            <person name="Martinson E.O."/>
            <person name="Mrinalini"/>
            <person name="Kelkar Y.D."/>
            <person name="Chang C.H."/>
            <person name="Werren J.H."/>
        </authorList>
    </citation>
    <scope>NUCLEOTIDE SEQUENCE [LARGE SCALE GENOMIC DNA]</scope>
    <source>
        <strain evidence="2 3">Alberta</strain>
        <tissue evidence="2">Whole body</tissue>
    </source>
</reference>
<comment type="caution">
    <text evidence="2">The sequence shown here is derived from an EMBL/GenBank/DDBJ whole genome shotgun (WGS) entry which is preliminary data.</text>
</comment>
<dbReference type="Proteomes" id="UP000215335">
    <property type="component" value="Unassembled WGS sequence"/>
</dbReference>
<keyword evidence="1" id="KW-0812">Transmembrane</keyword>
<keyword evidence="1" id="KW-0472">Membrane</keyword>
<dbReference type="EMBL" id="NNAY01000535">
    <property type="protein sequence ID" value="OXU27823.1"/>
    <property type="molecule type" value="Genomic_DNA"/>
</dbReference>
<name>A0A232FBJ8_9HYME</name>
<sequence>MVTLDLTLSLIFKKPYLFIAGMEIAGNFTFRVIFLFWVAKIISKSCSQFNKIHLRNFSGNARISCTISRCCLTVTSNLTCS</sequence>
<evidence type="ECO:0000256" key="1">
    <source>
        <dbReference type="SAM" id="Phobius"/>
    </source>
</evidence>
<keyword evidence="3" id="KW-1185">Reference proteome</keyword>
<evidence type="ECO:0000313" key="2">
    <source>
        <dbReference type="EMBL" id="OXU27823.1"/>
    </source>
</evidence>
<evidence type="ECO:0000313" key="3">
    <source>
        <dbReference type="Proteomes" id="UP000215335"/>
    </source>
</evidence>
<keyword evidence="1" id="KW-1133">Transmembrane helix</keyword>
<gene>
    <name evidence="2" type="ORF">TSAR_011266</name>
</gene>
<organism evidence="2 3">
    <name type="scientific">Trichomalopsis sarcophagae</name>
    <dbReference type="NCBI Taxonomy" id="543379"/>
    <lineage>
        <taxon>Eukaryota</taxon>
        <taxon>Metazoa</taxon>
        <taxon>Ecdysozoa</taxon>
        <taxon>Arthropoda</taxon>
        <taxon>Hexapoda</taxon>
        <taxon>Insecta</taxon>
        <taxon>Pterygota</taxon>
        <taxon>Neoptera</taxon>
        <taxon>Endopterygota</taxon>
        <taxon>Hymenoptera</taxon>
        <taxon>Apocrita</taxon>
        <taxon>Proctotrupomorpha</taxon>
        <taxon>Chalcidoidea</taxon>
        <taxon>Pteromalidae</taxon>
        <taxon>Pteromalinae</taxon>
        <taxon>Trichomalopsis</taxon>
    </lineage>
</organism>
<feature type="transmembrane region" description="Helical" evidence="1">
    <location>
        <begin position="16"/>
        <end position="39"/>
    </location>
</feature>
<proteinExistence type="predicted"/>
<accession>A0A232FBJ8</accession>
<protein>
    <submittedName>
        <fullName evidence="2">Uncharacterized protein</fullName>
    </submittedName>
</protein>